<sequence length="57" mass="5777">MSAPVDETVETGEVDLFDLDLQVGFEATMANPAVTSVSYCTPGCTSEGGGSGCSHCC</sequence>
<evidence type="ECO:0000256" key="2">
    <source>
        <dbReference type="ARBA" id="ARBA00022529"/>
    </source>
</evidence>
<keyword evidence="7" id="KW-1185">Reference proteome</keyword>
<dbReference type="Pfam" id="PF02052">
    <property type="entry name" value="Gallidermin"/>
    <property type="match status" value="1"/>
</dbReference>
<dbReference type="NCBIfam" id="TIGR03731">
    <property type="entry name" value="lantibio_gallid"/>
    <property type="match status" value="1"/>
</dbReference>
<evidence type="ECO:0000256" key="3">
    <source>
        <dbReference type="ARBA" id="ARBA00022789"/>
    </source>
</evidence>
<evidence type="ECO:0000313" key="6">
    <source>
        <dbReference type="EMBL" id="GAA1231598.1"/>
    </source>
</evidence>
<organism evidence="6 7">
    <name type="scientific">Prauserella halophila</name>
    <dbReference type="NCBI Taxonomy" id="185641"/>
    <lineage>
        <taxon>Bacteria</taxon>
        <taxon>Bacillati</taxon>
        <taxon>Actinomycetota</taxon>
        <taxon>Actinomycetes</taxon>
        <taxon>Pseudonocardiales</taxon>
        <taxon>Pseudonocardiaceae</taxon>
        <taxon>Prauserella</taxon>
    </lineage>
</organism>
<reference evidence="6 7" key="1">
    <citation type="journal article" date="2019" name="Int. J. Syst. Evol. Microbiol.">
        <title>The Global Catalogue of Microorganisms (GCM) 10K type strain sequencing project: providing services to taxonomists for standard genome sequencing and annotation.</title>
        <authorList>
            <consortium name="The Broad Institute Genomics Platform"/>
            <consortium name="The Broad Institute Genome Sequencing Center for Infectious Disease"/>
            <person name="Wu L."/>
            <person name="Ma J."/>
        </authorList>
    </citation>
    <scope>NUCLEOTIDE SEQUENCE [LARGE SCALE GENOMIC DNA]</scope>
    <source>
        <strain evidence="6 7">JCM 13023</strain>
    </source>
</reference>
<name>A0ABN1W4Y0_9PSEU</name>
<evidence type="ECO:0000256" key="1">
    <source>
        <dbReference type="ARBA" id="ARBA00009379"/>
    </source>
</evidence>
<keyword evidence="3" id="KW-0425">Lantibiotic</keyword>
<dbReference type="EMBL" id="BAAALN010000005">
    <property type="protein sequence ID" value="GAA1231598.1"/>
    <property type="molecule type" value="Genomic_DNA"/>
</dbReference>
<dbReference type="RefSeq" id="WP_253863876.1">
    <property type="nucleotide sequence ID" value="NZ_BAAALN010000005.1"/>
</dbReference>
<keyword evidence="5" id="KW-0078">Bacteriocin</keyword>
<accession>A0ABN1W4Y0</accession>
<dbReference type="Proteomes" id="UP001500653">
    <property type="component" value="Unassembled WGS sequence"/>
</dbReference>
<protein>
    <recommendedName>
        <fullName evidence="8">Gallidermin/nisin family lantibiotic</fullName>
    </recommendedName>
</protein>
<dbReference type="InterPro" id="IPR006079">
    <property type="entry name" value="Lantibiotic_typ-A_Bacillales"/>
</dbReference>
<keyword evidence="4" id="KW-0044">Antibiotic</keyword>
<evidence type="ECO:0008006" key="8">
    <source>
        <dbReference type="Google" id="ProtNLM"/>
    </source>
</evidence>
<evidence type="ECO:0000256" key="5">
    <source>
        <dbReference type="ARBA" id="ARBA00023048"/>
    </source>
</evidence>
<evidence type="ECO:0000256" key="4">
    <source>
        <dbReference type="ARBA" id="ARBA00023022"/>
    </source>
</evidence>
<gene>
    <name evidence="6" type="ORF">GCM10009676_13270</name>
</gene>
<keyword evidence="2" id="KW-0929">Antimicrobial</keyword>
<proteinExistence type="inferred from homology"/>
<comment type="caution">
    <text evidence="6">The sequence shown here is derived from an EMBL/GenBank/DDBJ whole genome shotgun (WGS) entry which is preliminary data.</text>
</comment>
<dbReference type="NCBIfam" id="NF038155">
    <property type="entry name" value="lanthi_I_FDLD"/>
    <property type="match status" value="1"/>
</dbReference>
<comment type="similarity">
    <text evidence="1">Belongs to the type A lantibiotic family.</text>
</comment>
<evidence type="ECO:0000313" key="7">
    <source>
        <dbReference type="Proteomes" id="UP001500653"/>
    </source>
</evidence>